<accession>A0AAN4YWS2</accession>
<organism evidence="1 2">
    <name type="scientific">Pristionchus mayeri</name>
    <dbReference type="NCBI Taxonomy" id="1317129"/>
    <lineage>
        <taxon>Eukaryota</taxon>
        <taxon>Metazoa</taxon>
        <taxon>Ecdysozoa</taxon>
        <taxon>Nematoda</taxon>
        <taxon>Chromadorea</taxon>
        <taxon>Rhabditida</taxon>
        <taxon>Rhabditina</taxon>
        <taxon>Diplogasteromorpha</taxon>
        <taxon>Diplogasteroidea</taxon>
        <taxon>Neodiplogasteridae</taxon>
        <taxon>Pristionchus</taxon>
    </lineage>
</organism>
<protein>
    <submittedName>
        <fullName evidence="1">Uncharacterized protein</fullName>
    </submittedName>
</protein>
<reference evidence="2" key="1">
    <citation type="submission" date="2022-10" db="EMBL/GenBank/DDBJ databases">
        <title>Genome assembly of Pristionchus species.</title>
        <authorList>
            <person name="Yoshida K."/>
            <person name="Sommer R.J."/>
        </authorList>
    </citation>
    <scope>NUCLEOTIDE SEQUENCE [LARGE SCALE GENOMIC DNA]</scope>
    <source>
        <strain evidence="2">RS5460</strain>
    </source>
</reference>
<proteinExistence type="predicted"/>
<name>A0AAN4YWS2_9BILA</name>
<keyword evidence="2" id="KW-1185">Reference proteome</keyword>
<evidence type="ECO:0000313" key="1">
    <source>
        <dbReference type="EMBL" id="GMR29851.1"/>
    </source>
</evidence>
<dbReference type="AlphaFoldDB" id="A0AAN4YWS2"/>
<dbReference type="Proteomes" id="UP001328107">
    <property type="component" value="Unassembled WGS sequence"/>
</dbReference>
<feature type="non-terminal residue" evidence="1">
    <location>
        <position position="63"/>
    </location>
</feature>
<sequence>TATDESVRADDRLSPLWLNAHRTSMMDTQQWTRRGSGEGTRLGFLHWKPPLYGRLILHLLVVV</sequence>
<gene>
    <name evidence="1" type="ORF">PMAYCL1PPCAC_00046</name>
</gene>
<dbReference type="EMBL" id="BTRK01000001">
    <property type="protein sequence ID" value="GMR29851.1"/>
    <property type="molecule type" value="Genomic_DNA"/>
</dbReference>
<evidence type="ECO:0000313" key="2">
    <source>
        <dbReference type="Proteomes" id="UP001328107"/>
    </source>
</evidence>
<feature type="non-terminal residue" evidence="1">
    <location>
        <position position="1"/>
    </location>
</feature>
<comment type="caution">
    <text evidence="1">The sequence shown here is derived from an EMBL/GenBank/DDBJ whole genome shotgun (WGS) entry which is preliminary data.</text>
</comment>